<evidence type="ECO:0000259" key="3">
    <source>
        <dbReference type="Pfam" id="PF01156"/>
    </source>
</evidence>
<evidence type="ECO:0000256" key="1">
    <source>
        <dbReference type="ARBA" id="ARBA00022801"/>
    </source>
</evidence>
<evidence type="ECO:0000313" key="4">
    <source>
        <dbReference type="EMBL" id="AKP49538.1"/>
    </source>
</evidence>
<dbReference type="InterPro" id="IPR001910">
    <property type="entry name" value="Inosine/uridine_hydrolase_dom"/>
</dbReference>
<sequence>MKIKSTFTVKHGANYYQNKPLTFNKHKGTSLLNSICFLLSLFIGMSSAFSQEFPKLSDEILLSRLKPNTEKIKVVIDTDTYNEVDDQFAVVYALLSPEQMDVEAIYAAPYHNSRSNGPADGMEKSYKEILKLMDKMGMQHEDLVYRGSKEFLKNKNQPVESDAARDLVKRAMASEEPLYVLTLGAPTNVASAILMEPKIIEKIVVVWLGGKSLEWETAREFNLLQDMESSKLLFDSGVPLIQVPTEPVTSHLLTTIPELETYLQGKGPIGDYLIEIFKDYHDNHYAYSKIIWDIAVIAYVIDSSWFKTEIRHSPILTDQMTYSVDQSRHFIRLVTYLRRDKIFGDMFRKIQDHHK</sequence>
<evidence type="ECO:0000256" key="2">
    <source>
        <dbReference type="ARBA" id="ARBA00023295"/>
    </source>
</evidence>
<gene>
    <name evidence="4" type="ORF">CA2015_0053</name>
</gene>
<dbReference type="GO" id="GO:0006152">
    <property type="term" value="P:purine nucleoside catabolic process"/>
    <property type="evidence" value="ECO:0007669"/>
    <property type="project" value="TreeGrafter"/>
</dbReference>
<dbReference type="Gene3D" id="3.90.245.10">
    <property type="entry name" value="Ribonucleoside hydrolase-like"/>
    <property type="match status" value="1"/>
</dbReference>
<name>A0A0H4P9W7_9BACT</name>
<dbReference type="InterPro" id="IPR036452">
    <property type="entry name" value="Ribo_hydro-like"/>
</dbReference>
<keyword evidence="1 4" id="KW-0378">Hydrolase</keyword>
<keyword evidence="2" id="KW-0326">Glycosidase</keyword>
<accession>A0A0H4P9W7</accession>
<dbReference type="PATRIC" id="fig|320787.5.peg.59"/>
<dbReference type="KEGG" id="camu:CA2015_0053"/>
<dbReference type="Proteomes" id="UP000036520">
    <property type="component" value="Chromosome"/>
</dbReference>
<evidence type="ECO:0000313" key="5">
    <source>
        <dbReference type="Proteomes" id="UP000036520"/>
    </source>
</evidence>
<dbReference type="SUPFAM" id="SSF53590">
    <property type="entry name" value="Nucleoside hydrolase"/>
    <property type="match status" value="1"/>
</dbReference>
<dbReference type="STRING" id="320787.CA2015_0053"/>
<dbReference type="GO" id="GO:0008477">
    <property type="term" value="F:purine nucleosidase activity"/>
    <property type="evidence" value="ECO:0007669"/>
    <property type="project" value="TreeGrafter"/>
</dbReference>
<protein>
    <submittedName>
        <fullName evidence="4">Inosine-uridine preferring nucleoside hydrolase</fullName>
    </submittedName>
</protein>
<dbReference type="EMBL" id="CP012040">
    <property type="protein sequence ID" value="AKP49538.1"/>
    <property type="molecule type" value="Genomic_DNA"/>
</dbReference>
<dbReference type="PANTHER" id="PTHR12304:SF4">
    <property type="entry name" value="URIDINE NUCLEOSIDASE"/>
    <property type="match status" value="1"/>
</dbReference>
<dbReference type="Pfam" id="PF01156">
    <property type="entry name" value="IU_nuc_hydro"/>
    <property type="match status" value="1"/>
</dbReference>
<dbReference type="InterPro" id="IPR023186">
    <property type="entry name" value="IUNH"/>
</dbReference>
<proteinExistence type="predicted"/>
<organism evidence="4 5">
    <name type="scientific">Cyclobacterium amurskyense</name>
    <dbReference type="NCBI Taxonomy" id="320787"/>
    <lineage>
        <taxon>Bacteria</taxon>
        <taxon>Pseudomonadati</taxon>
        <taxon>Bacteroidota</taxon>
        <taxon>Cytophagia</taxon>
        <taxon>Cytophagales</taxon>
        <taxon>Cyclobacteriaceae</taxon>
        <taxon>Cyclobacterium</taxon>
    </lineage>
</organism>
<dbReference type="AlphaFoldDB" id="A0A0H4P9W7"/>
<dbReference type="PANTHER" id="PTHR12304">
    <property type="entry name" value="INOSINE-URIDINE PREFERRING NUCLEOSIDE HYDROLASE"/>
    <property type="match status" value="1"/>
</dbReference>
<feature type="domain" description="Inosine/uridine-preferring nucleoside hydrolase" evidence="3">
    <location>
        <begin position="74"/>
        <end position="312"/>
    </location>
</feature>
<keyword evidence="5" id="KW-1185">Reference proteome</keyword>
<dbReference type="RefSeq" id="WP_240477895.1">
    <property type="nucleotide sequence ID" value="NZ_CP012040.1"/>
</dbReference>
<reference evidence="4 5" key="1">
    <citation type="submission" date="2015-07" db="EMBL/GenBank/DDBJ databases">
        <authorList>
            <person name="Kim K.M."/>
        </authorList>
    </citation>
    <scope>NUCLEOTIDE SEQUENCE [LARGE SCALE GENOMIC DNA]</scope>
    <source>
        <strain evidence="4 5">KCTC 12363</strain>
    </source>
</reference>
<dbReference type="GO" id="GO:0005829">
    <property type="term" value="C:cytosol"/>
    <property type="evidence" value="ECO:0007669"/>
    <property type="project" value="TreeGrafter"/>
</dbReference>